<dbReference type="Proteomes" id="UP001601442">
    <property type="component" value="Unassembled WGS sequence"/>
</dbReference>
<dbReference type="RefSeq" id="WP_387395377.1">
    <property type="nucleotide sequence ID" value="NZ_JBIAMT010000003.1"/>
</dbReference>
<proteinExistence type="predicted"/>
<dbReference type="EMBL" id="JBIAMT010000003">
    <property type="protein sequence ID" value="MFF0498216.1"/>
    <property type="molecule type" value="Genomic_DNA"/>
</dbReference>
<feature type="domain" description="RAMA" evidence="1">
    <location>
        <begin position="21"/>
        <end position="102"/>
    </location>
</feature>
<evidence type="ECO:0000259" key="1">
    <source>
        <dbReference type="Pfam" id="PF18755"/>
    </source>
</evidence>
<name>A0ABW6P4G4_9NOCA</name>
<reference evidence="2 3" key="1">
    <citation type="submission" date="2024-10" db="EMBL/GenBank/DDBJ databases">
        <title>The Natural Products Discovery Center: Release of the First 8490 Sequenced Strains for Exploring Actinobacteria Biosynthetic Diversity.</title>
        <authorList>
            <person name="Kalkreuter E."/>
            <person name="Kautsar S.A."/>
            <person name="Yang D."/>
            <person name="Bader C.D."/>
            <person name="Teijaro C.N."/>
            <person name="Fluegel L."/>
            <person name="Davis C.M."/>
            <person name="Simpson J.R."/>
            <person name="Lauterbach L."/>
            <person name="Steele A.D."/>
            <person name="Gui C."/>
            <person name="Meng S."/>
            <person name="Li G."/>
            <person name="Viehrig K."/>
            <person name="Ye F."/>
            <person name="Su P."/>
            <person name="Kiefer A.F."/>
            <person name="Nichols A."/>
            <person name="Cepeda A.J."/>
            <person name="Yan W."/>
            <person name="Fan B."/>
            <person name="Jiang Y."/>
            <person name="Adhikari A."/>
            <person name="Zheng C.-J."/>
            <person name="Schuster L."/>
            <person name="Cowan T.M."/>
            <person name="Smanski M.J."/>
            <person name="Chevrette M.G."/>
            <person name="De Carvalho L.P.S."/>
            <person name="Shen B."/>
        </authorList>
    </citation>
    <scope>NUCLEOTIDE SEQUENCE [LARGE SCALE GENOMIC DNA]</scope>
    <source>
        <strain evidence="2 3">NPDC004119</strain>
    </source>
</reference>
<sequence length="103" mass="11657">MPVSVSIPPLVNSEYDEDMLLLLDLGLLRAGQKLIFEQPRKGQRHIAFVESDGRIRFQNTRYVSPSIAAVAAAGRSSNSWISWRTTEGQFLDDLRKKARKRKG</sequence>
<comment type="caution">
    <text evidence="2">The sequence shown here is derived from an EMBL/GenBank/DDBJ whole genome shotgun (WGS) entry which is preliminary data.</text>
</comment>
<accession>A0ABW6P4G4</accession>
<evidence type="ECO:0000313" key="3">
    <source>
        <dbReference type="Proteomes" id="UP001601442"/>
    </source>
</evidence>
<dbReference type="Pfam" id="PF18755">
    <property type="entry name" value="RAMA"/>
    <property type="match status" value="1"/>
</dbReference>
<dbReference type="InterPro" id="IPR040843">
    <property type="entry name" value="RAMA"/>
</dbReference>
<evidence type="ECO:0000313" key="2">
    <source>
        <dbReference type="EMBL" id="MFF0498216.1"/>
    </source>
</evidence>
<organism evidence="2 3">
    <name type="scientific">Nocardia aobensis</name>
    <dbReference type="NCBI Taxonomy" id="257277"/>
    <lineage>
        <taxon>Bacteria</taxon>
        <taxon>Bacillati</taxon>
        <taxon>Actinomycetota</taxon>
        <taxon>Actinomycetes</taxon>
        <taxon>Mycobacteriales</taxon>
        <taxon>Nocardiaceae</taxon>
        <taxon>Nocardia</taxon>
    </lineage>
</organism>
<gene>
    <name evidence="2" type="ORF">ACFYU5_17540</name>
</gene>
<keyword evidence="3" id="KW-1185">Reference proteome</keyword>
<protein>
    <recommendedName>
        <fullName evidence="1">RAMA domain-containing protein</fullName>
    </recommendedName>
</protein>